<evidence type="ECO:0000313" key="11">
    <source>
        <dbReference type="Proteomes" id="UP001566132"/>
    </source>
</evidence>
<feature type="domain" description="Xylose isomerase-like TIM barrel" evidence="9">
    <location>
        <begin position="53"/>
        <end position="288"/>
    </location>
</feature>
<dbReference type="EC" id="5.3.1.22" evidence="4 7"/>
<dbReference type="GO" id="GO:0008903">
    <property type="term" value="F:hydroxypyruvate isomerase activity"/>
    <property type="evidence" value="ECO:0007669"/>
    <property type="project" value="UniProtKB-EC"/>
</dbReference>
<evidence type="ECO:0000256" key="1">
    <source>
        <dbReference type="ARBA" id="ARBA00000476"/>
    </source>
</evidence>
<gene>
    <name evidence="10" type="ORF">ABEB36_001697</name>
</gene>
<feature type="active site" description="Proton donor/acceptor" evidence="8">
    <location>
        <position position="272"/>
    </location>
</feature>
<dbReference type="InterPro" id="IPR026040">
    <property type="entry name" value="HyI-like"/>
</dbReference>
<proteinExistence type="inferred from homology"/>
<comment type="function">
    <text evidence="2 7">Catalyzes the reversible isomerization between hydroxypyruvate and 2-hydroxy-3-oxopropanoate (also termed tartronate semialdehyde).</text>
</comment>
<organism evidence="10 11">
    <name type="scientific">Hypothenemus hampei</name>
    <name type="common">Coffee berry borer</name>
    <dbReference type="NCBI Taxonomy" id="57062"/>
    <lineage>
        <taxon>Eukaryota</taxon>
        <taxon>Metazoa</taxon>
        <taxon>Ecdysozoa</taxon>
        <taxon>Arthropoda</taxon>
        <taxon>Hexapoda</taxon>
        <taxon>Insecta</taxon>
        <taxon>Pterygota</taxon>
        <taxon>Neoptera</taxon>
        <taxon>Endopterygota</taxon>
        <taxon>Coleoptera</taxon>
        <taxon>Polyphaga</taxon>
        <taxon>Cucujiformia</taxon>
        <taxon>Curculionidae</taxon>
        <taxon>Scolytinae</taxon>
        <taxon>Hypothenemus</taxon>
    </lineage>
</organism>
<comment type="catalytic activity">
    <reaction evidence="1 7">
        <text>3-hydroxypyruvate = 2-hydroxy-3-oxopropanoate</text>
        <dbReference type="Rhea" id="RHEA:11952"/>
        <dbReference type="ChEBI" id="CHEBI:17180"/>
        <dbReference type="ChEBI" id="CHEBI:57978"/>
        <dbReference type="EC" id="5.3.1.22"/>
    </reaction>
</comment>
<dbReference type="FunFam" id="3.20.20.150:FF:000007">
    <property type="entry name" value="Hydroxypyruvate isomerase"/>
    <property type="match status" value="1"/>
</dbReference>
<evidence type="ECO:0000256" key="7">
    <source>
        <dbReference type="PIRNR" id="PIRNR006241"/>
    </source>
</evidence>
<dbReference type="PANTHER" id="PTHR43489:SF6">
    <property type="entry name" value="HYDROXYPYRUVATE ISOMERASE-RELATED"/>
    <property type="match status" value="1"/>
</dbReference>
<comment type="caution">
    <text evidence="10">The sequence shown here is derived from an EMBL/GenBank/DDBJ whole genome shotgun (WGS) entry which is preliminary data.</text>
</comment>
<name>A0ABD1FFF7_HYPHA</name>
<dbReference type="SUPFAM" id="SSF51658">
    <property type="entry name" value="Xylose isomerase-like"/>
    <property type="match status" value="1"/>
</dbReference>
<protein>
    <recommendedName>
        <fullName evidence="5 7">Putative hydroxypyruvate isomerase</fullName>
        <ecNumber evidence="4 7">5.3.1.22</ecNumber>
    </recommendedName>
</protein>
<dbReference type="EMBL" id="JBDJPC010000001">
    <property type="protein sequence ID" value="KAL1518009.1"/>
    <property type="molecule type" value="Genomic_DNA"/>
</dbReference>
<evidence type="ECO:0000256" key="2">
    <source>
        <dbReference type="ARBA" id="ARBA00002968"/>
    </source>
</evidence>
<sequence>MVKKLIFQIHIYKEHARIEVRISVTVTNHSSMAKFCANLSFLFNEVPFLQRYAAAKSAGFQGVESGFPYGFSKEQVVQAKNAAGIEQILLNTLTGDVKKGELGYAAIPGKQQQFHETFQTTLDYARGLGVKKIHIMSGTELGEVTEAHHKTYVENLKYAATLLEKEGILGVIEPINKYSIPKYYMNSYERAIEVLKEVNSSSLKLQLDIFHLQLIKGNITHTIQEVQPFIGHVQIAQAPNRNEPNIAGEIDYRYVLEIIKNEANYADWIGLEYSPERDTVKGLEWIQNFGYNL</sequence>
<evidence type="ECO:0000256" key="3">
    <source>
        <dbReference type="ARBA" id="ARBA00005962"/>
    </source>
</evidence>
<evidence type="ECO:0000256" key="5">
    <source>
        <dbReference type="ARBA" id="ARBA00017985"/>
    </source>
</evidence>
<dbReference type="Proteomes" id="UP001566132">
    <property type="component" value="Unassembled WGS sequence"/>
</dbReference>
<evidence type="ECO:0000313" key="10">
    <source>
        <dbReference type="EMBL" id="KAL1518009.1"/>
    </source>
</evidence>
<evidence type="ECO:0000259" key="9">
    <source>
        <dbReference type="Pfam" id="PF01261"/>
    </source>
</evidence>
<dbReference type="InterPro" id="IPR036237">
    <property type="entry name" value="Xyl_isomerase-like_sf"/>
</dbReference>
<dbReference type="AlphaFoldDB" id="A0ABD1FFF7"/>
<dbReference type="PIRSF" id="PIRSF006241">
    <property type="entry name" value="HyI"/>
    <property type="match status" value="1"/>
</dbReference>
<evidence type="ECO:0000256" key="4">
    <source>
        <dbReference type="ARBA" id="ARBA00012570"/>
    </source>
</evidence>
<reference evidence="10 11" key="1">
    <citation type="submission" date="2024-05" db="EMBL/GenBank/DDBJ databases">
        <title>Genetic variation in Jamaican populations of the coffee berry borer (Hypothenemus hampei).</title>
        <authorList>
            <person name="Errbii M."/>
            <person name="Myrie A."/>
        </authorList>
    </citation>
    <scope>NUCLEOTIDE SEQUENCE [LARGE SCALE GENOMIC DNA]</scope>
    <source>
        <strain evidence="10">JA-Hopewell-2020-01-JO</strain>
        <tissue evidence="10">Whole body</tissue>
    </source>
</reference>
<keyword evidence="6 7" id="KW-0413">Isomerase</keyword>
<evidence type="ECO:0000256" key="6">
    <source>
        <dbReference type="ARBA" id="ARBA00023235"/>
    </source>
</evidence>
<comment type="similarity">
    <text evidence="3 7">Belongs to the hyi family.</text>
</comment>
<dbReference type="Pfam" id="PF01261">
    <property type="entry name" value="AP_endonuc_2"/>
    <property type="match status" value="1"/>
</dbReference>
<keyword evidence="11" id="KW-1185">Reference proteome</keyword>
<dbReference type="Gene3D" id="3.20.20.150">
    <property type="entry name" value="Divalent-metal-dependent TIM barrel enzymes"/>
    <property type="match status" value="1"/>
</dbReference>
<evidence type="ECO:0000256" key="8">
    <source>
        <dbReference type="PIRSR" id="PIRSR006241-50"/>
    </source>
</evidence>
<feature type="active site" description="Proton donor/acceptor" evidence="8">
    <location>
        <position position="173"/>
    </location>
</feature>
<accession>A0ABD1FFF7</accession>
<dbReference type="PANTHER" id="PTHR43489">
    <property type="entry name" value="ISOMERASE"/>
    <property type="match status" value="1"/>
</dbReference>
<dbReference type="InterPro" id="IPR050417">
    <property type="entry name" value="Sugar_Epim/Isomerase"/>
</dbReference>
<dbReference type="InterPro" id="IPR013022">
    <property type="entry name" value="Xyl_isomerase-like_TIM-brl"/>
</dbReference>